<name>A0A975BAS1_9BACT</name>
<gene>
    <name evidence="3" type="ORF">dnl_42750</name>
</gene>
<sequence length="766" mass="85912">MIFIKNKIHKLIWYLIFTLLMLMSAWVRVSNFPQVLPQGYFMPPAADAAYHFRRSLMTSETFPQVPVFDPLMNWPEGGNCPWASGLDQLTGCLISMFGSTDNPDINLIIAAMVPVIFGILITFITIDICRMFLPDKPGYKLLSILGGLIITILPQSLAISRFGRLDHHVCETFFMAALGAWVLKKLPGETFIKRSPGYRITYEAAGALITAGSLYFFAGSVLYIAIITVMLIFIILKNNERINITGSGGPALIFASFLIYINYSGLIHEHGHVFSYLFPSLLQPLLVFIAGISCIGSVFITNTFNKKSFIQKLLFLSTLISFGILAAFMALPSTVSEIFAGISEWLMRKDPWLSGIDEFQPLTSGHSVFKPEAWNSLYEFYGQFGYAVVLFLIMGLTAAWKQSHEKGLIWIFWTISISILTLWQNRFGRIFTVNLSVCAALSMYLSIITASKIFPIYERKKILNICLRITPLIVITAVIVSGLTEYRIISKLIPETKRSLWPLESAGIFICENSPLPEKNKQSGVHVPWDWGHFILQISERPVVATGFGHYAGKSGFEGIQKSLLYEESNLLNFMQKHDIGWLIGGPASFYKKVHANGIQPFTMNKNGQGLINIAYLKSRPLGVLINGGSGIPEFGIKHSANLFPRWASQTMVKELSFPVPMLWVYEKVPGARLKGFAQPGTRVIAEIELYVWAHKKKYTAWADSDNKGFYQIIVPLPCGLKHPSVSTGNFYVIRQNKKETFNVIVGEEVVRKGQVINILDKTENR</sequence>
<feature type="transmembrane region" description="Helical" evidence="1">
    <location>
        <begin position="105"/>
        <end position="129"/>
    </location>
</feature>
<keyword evidence="1" id="KW-1133">Transmembrane helix</keyword>
<feature type="transmembrane region" description="Helical" evidence="1">
    <location>
        <begin position="281"/>
        <end position="301"/>
    </location>
</feature>
<feature type="transmembrane region" description="Helical" evidence="1">
    <location>
        <begin position="12"/>
        <end position="29"/>
    </location>
</feature>
<feature type="transmembrane region" description="Helical" evidence="1">
    <location>
        <begin position="313"/>
        <end position="331"/>
    </location>
</feature>
<feature type="domain" description="Archaeal glycosylation protein B peripheral" evidence="2">
    <location>
        <begin position="671"/>
        <end position="757"/>
    </location>
</feature>
<dbReference type="KEGG" id="dli:dnl_42750"/>
<evidence type="ECO:0000313" key="3">
    <source>
        <dbReference type="EMBL" id="QTA81918.1"/>
    </source>
</evidence>
<organism evidence="3 4">
    <name type="scientific">Desulfonema limicola</name>
    <dbReference type="NCBI Taxonomy" id="45656"/>
    <lineage>
        <taxon>Bacteria</taxon>
        <taxon>Pseudomonadati</taxon>
        <taxon>Thermodesulfobacteriota</taxon>
        <taxon>Desulfobacteria</taxon>
        <taxon>Desulfobacterales</taxon>
        <taxon>Desulfococcaceae</taxon>
        <taxon>Desulfonema</taxon>
    </lineage>
</organism>
<dbReference type="Pfam" id="PF18079">
    <property type="entry name" value="AglB_L1"/>
    <property type="match status" value="1"/>
</dbReference>
<dbReference type="AlphaFoldDB" id="A0A975BAS1"/>
<dbReference type="InterPro" id="IPR041154">
    <property type="entry name" value="AglB_P1"/>
</dbReference>
<dbReference type="RefSeq" id="WP_207687898.1">
    <property type="nucleotide sequence ID" value="NZ_CP061799.1"/>
</dbReference>
<proteinExistence type="predicted"/>
<evidence type="ECO:0000259" key="2">
    <source>
        <dbReference type="Pfam" id="PF18079"/>
    </source>
</evidence>
<feature type="transmembrane region" description="Helical" evidence="1">
    <location>
        <begin position="430"/>
        <end position="450"/>
    </location>
</feature>
<keyword evidence="1" id="KW-0472">Membrane</keyword>
<feature type="transmembrane region" description="Helical" evidence="1">
    <location>
        <begin position="462"/>
        <end position="483"/>
    </location>
</feature>
<feature type="transmembrane region" description="Helical" evidence="1">
    <location>
        <begin position="214"/>
        <end position="235"/>
    </location>
</feature>
<evidence type="ECO:0000256" key="1">
    <source>
        <dbReference type="SAM" id="Phobius"/>
    </source>
</evidence>
<evidence type="ECO:0000313" key="4">
    <source>
        <dbReference type="Proteomes" id="UP000663720"/>
    </source>
</evidence>
<keyword evidence="4" id="KW-1185">Reference proteome</keyword>
<feature type="transmembrane region" description="Helical" evidence="1">
    <location>
        <begin position="141"/>
        <end position="159"/>
    </location>
</feature>
<feature type="transmembrane region" description="Helical" evidence="1">
    <location>
        <begin position="380"/>
        <end position="400"/>
    </location>
</feature>
<accession>A0A975BAS1</accession>
<feature type="transmembrane region" description="Helical" evidence="1">
    <location>
        <begin position="242"/>
        <end position="261"/>
    </location>
</feature>
<feature type="transmembrane region" description="Helical" evidence="1">
    <location>
        <begin position="407"/>
        <end position="424"/>
    </location>
</feature>
<reference evidence="3" key="1">
    <citation type="journal article" date="2021" name="Microb. Physiol.">
        <title>Proteogenomic Insights into the Physiology of Marine, Sulfate-Reducing, Filamentous Desulfonema limicola and Desulfonema magnum.</title>
        <authorList>
            <person name="Schnaars V."/>
            <person name="Wohlbrand L."/>
            <person name="Scheve S."/>
            <person name="Hinrichs C."/>
            <person name="Reinhardt R."/>
            <person name="Rabus R."/>
        </authorList>
    </citation>
    <scope>NUCLEOTIDE SEQUENCE</scope>
    <source>
        <strain evidence="3">5ac10</strain>
    </source>
</reference>
<dbReference type="Gene3D" id="3.40.50.12610">
    <property type="match status" value="1"/>
</dbReference>
<dbReference type="EMBL" id="CP061799">
    <property type="protein sequence ID" value="QTA81918.1"/>
    <property type="molecule type" value="Genomic_DNA"/>
</dbReference>
<dbReference type="Proteomes" id="UP000663720">
    <property type="component" value="Chromosome"/>
</dbReference>
<keyword evidence="1" id="KW-0812">Transmembrane</keyword>
<protein>
    <recommendedName>
        <fullName evidence="2">Archaeal glycosylation protein B peripheral domain-containing protein</fullName>
    </recommendedName>
</protein>